<comment type="caution">
    <text evidence="1">The sequence shown here is derived from an EMBL/GenBank/DDBJ whole genome shotgun (WGS) entry which is preliminary data.</text>
</comment>
<evidence type="ECO:0000313" key="1">
    <source>
        <dbReference type="EMBL" id="GAG65996.1"/>
    </source>
</evidence>
<name>X1B1Z3_9ZZZZ</name>
<protein>
    <submittedName>
        <fullName evidence="1">Uncharacterized protein</fullName>
    </submittedName>
</protein>
<dbReference type="EMBL" id="BART01002673">
    <property type="protein sequence ID" value="GAG65996.1"/>
    <property type="molecule type" value="Genomic_DNA"/>
</dbReference>
<organism evidence="1">
    <name type="scientific">marine sediment metagenome</name>
    <dbReference type="NCBI Taxonomy" id="412755"/>
    <lineage>
        <taxon>unclassified sequences</taxon>
        <taxon>metagenomes</taxon>
        <taxon>ecological metagenomes</taxon>
    </lineage>
</organism>
<reference evidence="1" key="1">
    <citation type="journal article" date="2014" name="Front. Microbiol.">
        <title>High frequency of phylogenetically diverse reductive dehalogenase-homologous genes in deep subseafloor sedimentary metagenomes.</title>
        <authorList>
            <person name="Kawai M."/>
            <person name="Futagami T."/>
            <person name="Toyoda A."/>
            <person name="Takaki Y."/>
            <person name="Nishi S."/>
            <person name="Hori S."/>
            <person name="Arai W."/>
            <person name="Tsubouchi T."/>
            <person name="Morono Y."/>
            <person name="Uchiyama I."/>
            <person name="Ito T."/>
            <person name="Fujiyama A."/>
            <person name="Inagaki F."/>
            <person name="Takami H."/>
        </authorList>
    </citation>
    <scope>NUCLEOTIDE SEQUENCE</scope>
    <source>
        <strain evidence="1">Expedition CK06-06</strain>
    </source>
</reference>
<accession>X1B1Z3</accession>
<dbReference type="AlphaFoldDB" id="X1B1Z3"/>
<proteinExistence type="predicted"/>
<sequence length="35" mass="3936">NPYVFLKDKYFILNHSISQKKGPGAAQNFGILPKT</sequence>
<gene>
    <name evidence="1" type="ORF">S01H4_07974</name>
</gene>
<feature type="non-terminal residue" evidence="1">
    <location>
        <position position="1"/>
    </location>
</feature>